<dbReference type="AlphaFoldDB" id="A0A930H4F8"/>
<dbReference type="EMBL" id="JABZRE010000001">
    <property type="protein sequence ID" value="MBF1306174.1"/>
    <property type="molecule type" value="Genomic_DNA"/>
</dbReference>
<evidence type="ECO:0000313" key="2">
    <source>
        <dbReference type="Proteomes" id="UP000758611"/>
    </source>
</evidence>
<name>A0A930H4F8_9FIRM</name>
<evidence type="ECO:0000313" key="1">
    <source>
        <dbReference type="EMBL" id="MBF1306174.1"/>
    </source>
</evidence>
<protein>
    <submittedName>
        <fullName evidence="1">Uncharacterized protein</fullName>
    </submittedName>
</protein>
<proteinExistence type="predicted"/>
<comment type="caution">
    <text evidence="1">The sequence shown here is derived from an EMBL/GenBank/DDBJ whole genome shotgun (WGS) entry which is preliminary data.</text>
</comment>
<dbReference type="RefSeq" id="WP_278476556.1">
    <property type="nucleotide sequence ID" value="NZ_JABZRE010000001.1"/>
</dbReference>
<dbReference type="Proteomes" id="UP000758611">
    <property type="component" value="Unassembled WGS sequence"/>
</dbReference>
<gene>
    <name evidence="1" type="ORF">HXM94_00020</name>
</gene>
<sequence>MIKVEENKPKSNNILESLRLMSESVSDEQVIELFKDSANQIYSDHLVGYAQNLVDINEIEKDGNNGLVLLKEISKSVTVEPYDSIYLDNLLKTSVGLVLPEWMKSQDAIIKAKKVNALKTLKNSLNKNYCDVNVFVEAFMSLFDLSENHPATINFRNAFYGKQSYMTGRYFLDRNGNPFPTFLNQLTKSMILLDTPISIYFSHSTGNLSRIDDGNSFIIADLDLKISDGTMNNLMSSLRKEDSNPVEIVKKIISSGLKRKYLHLSKNKASFEGFRKGRFPFSLLPDEEIRNTLQYKGVHDLKEFRKLVPKSDVWRYDSIVDSLLGR</sequence>
<organism evidence="1 2">
    <name type="scientific">Parvimonas micra</name>
    <dbReference type="NCBI Taxonomy" id="33033"/>
    <lineage>
        <taxon>Bacteria</taxon>
        <taxon>Bacillati</taxon>
        <taxon>Bacillota</taxon>
        <taxon>Tissierellia</taxon>
        <taxon>Tissierellales</taxon>
        <taxon>Peptoniphilaceae</taxon>
        <taxon>Parvimonas</taxon>
    </lineage>
</organism>
<reference evidence="1" key="1">
    <citation type="submission" date="2020-04" db="EMBL/GenBank/DDBJ databases">
        <title>Deep metagenomics examines the oral microbiome during advanced dental caries in children, revealing novel taxa and co-occurrences with host molecules.</title>
        <authorList>
            <person name="Baker J.L."/>
            <person name="Morton J.T."/>
            <person name="Dinis M."/>
            <person name="Alvarez R."/>
            <person name="Tran N.C."/>
            <person name="Knight R."/>
            <person name="Edlund A."/>
        </authorList>
    </citation>
    <scope>NUCLEOTIDE SEQUENCE</scope>
    <source>
        <strain evidence="1">JCVI_23_bin.11</strain>
    </source>
</reference>
<accession>A0A930H4F8</accession>